<keyword evidence="2" id="KW-0732">Signal</keyword>
<sequence>MHHLFSTILFFLTLVLFSGCTSKKVEQINIAYIGPLSGTAIDLGVPAKNSIALSIKKYNATRNADQPEIIFHWADDNWEGYKAAHLYDSLNALHDLDIVFISNTEGTIALQDRVAKNKDILINPLNSDSLLSSMNKNTFTIAKKTEEANQIIGFRMIELGLKKNAVLYYPNDFMQRAARSVEEVIEHTNYTCTLIETQKGDSNFRDVLQRLKDENYESIAFFGYANFGHAMKQAREMGISVPFFGSTVLLDTNYYLNAQESIIGTECTYFNLADGNYPLAKEFISQFYKEYNRKPLSTWPALQAWDASEIILSFIRGVNQSEDFTDLTTYIQNSFEDLEFYQGVCGNISIDENGAAKGIYFSLYEYSGKNSLSKVRR</sequence>
<evidence type="ECO:0000256" key="2">
    <source>
        <dbReference type="ARBA" id="ARBA00022729"/>
    </source>
</evidence>
<dbReference type="EMBL" id="FPAS01000001">
    <property type="protein sequence ID" value="SFT36701.1"/>
    <property type="molecule type" value="Genomic_DNA"/>
</dbReference>
<dbReference type="PANTHER" id="PTHR30483">
    <property type="entry name" value="LEUCINE-SPECIFIC-BINDING PROTEIN"/>
    <property type="match status" value="1"/>
</dbReference>
<dbReference type="InterPro" id="IPR028082">
    <property type="entry name" value="Peripla_BP_I"/>
</dbReference>
<dbReference type="Pfam" id="PF13458">
    <property type="entry name" value="Peripla_BP_6"/>
    <property type="match status" value="1"/>
</dbReference>
<dbReference type="OrthoDB" id="9772589at2"/>
<organism evidence="4 5">
    <name type="scientific">Lishizhenia tianjinensis</name>
    <dbReference type="NCBI Taxonomy" id="477690"/>
    <lineage>
        <taxon>Bacteria</taxon>
        <taxon>Pseudomonadati</taxon>
        <taxon>Bacteroidota</taxon>
        <taxon>Flavobacteriia</taxon>
        <taxon>Flavobacteriales</taxon>
        <taxon>Crocinitomicaceae</taxon>
        <taxon>Lishizhenia</taxon>
    </lineage>
</organism>
<protein>
    <submittedName>
        <fullName evidence="4">ABC-type branched-chain amino acid transport system, substrate-binding protein</fullName>
    </submittedName>
</protein>
<accession>A0A1I6XF52</accession>
<dbReference type="Proteomes" id="UP000236454">
    <property type="component" value="Unassembled WGS sequence"/>
</dbReference>
<dbReference type="InterPro" id="IPR028081">
    <property type="entry name" value="Leu-bd"/>
</dbReference>
<reference evidence="4 5" key="1">
    <citation type="submission" date="2016-10" db="EMBL/GenBank/DDBJ databases">
        <authorList>
            <person name="de Groot N.N."/>
        </authorList>
    </citation>
    <scope>NUCLEOTIDE SEQUENCE [LARGE SCALE GENOMIC DNA]</scope>
    <source>
        <strain evidence="4 5">CGMCC 1.7005</strain>
    </source>
</reference>
<comment type="similarity">
    <text evidence="1">Belongs to the leucine-binding protein family.</text>
</comment>
<dbReference type="InterPro" id="IPR051010">
    <property type="entry name" value="BCAA_transport"/>
</dbReference>
<gene>
    <name evidence="4" type="ORF">SAMN05216474_0141</name>
</gene>
<dbReference type="Gene3D" id="3.40.50.2300">
    <property type="match status" value="2"/>
</dbReference>
<dbReference type="RefSeq" id="WP_090245196.1">
    <property type="nucleotide sequence ID" value="NZ_FPAS01000001.1"/>
</dbReference>
<dbReference type="CDD" id="cd06268">
    <property type="entry name" value="PBP1_ABC_transporter_LIVBP-like"/>
    <property type="match status" value="1"/>
</dbReference>
<dbReference type="PANTHER" id="PTHR30483:SF6">
    <property type="entry name" value="PERIPLASMIC BINDING PROTEIN OF ABC TRANSPORTER FOR NATURAL AMINO ACIDS"/>
    <property type="match status" value="1"/>
</dbReference>
<keyword evidence="5" id="KW-1185">Reference proteome</keyword>
<dbReference type="SUPFAM" id="SSF53822">
    <property type="entry name" value="Periplasmic binding protein-like I"/>
    <property type="match status" value="1"/>
</dbReference>
<feature type="domain" description="Leucine-binding protein" evidence="3">
    <location>
        <begin position="27"/>
        <end position="354"/>
    </location>
</feature>
<dbReference type="STRING" id="477690.SAMN05216474_0141"/>
<evidence type="ECO:0000313" key="4">
    <source>
        <dbReference type="EMBL" id="SFT36701.1"/>
    </source>
</evidence>
<evidence type="ECO:0000259" key="3">
    <source>
        <dbReference type="Pfam" id="PF13458"/>
    </source>
</evidence>
<evidence type="ECO:0000256" key="1">
    <source>
        <dbReference type="ARBA" id="ARBA00010062"/>
    </source>
</evidence>
<dbReference type="AlphaFoldDB" id="A0A1I6XF52"/>
<name>A0A1I6XF52_9FLAO</name>
<proteinExistence type="inferred from homology"/>
<evidence type="ECO:0000313" key="5">
    <source>
        <dbReference type="Proteomes" id="UP000236454"/>
    </source>
</evidence>